<dbReference type="CDD" id="cd02696">
    <property type="entry name" value="MurNAc-LAA"/>
    <property type="match status" value="1"/>
</dbReference>
<keyword evidence="2" id="KW-0961">Cell wall biogenesis/degradation</keyword>
<evidence type="ECO:0000313" key="5">
    <source>
        <dbReference type="EMBL" id="RFU69368.1"/>
    </source>
</evidence>
<accession>A0A372LPP8</accession>
<feature type="domain" description="SH3b" evidence="4">
    <location>
        <begin position="29"/>
        <end position="92"/>
    </location>
</feature>
<evidence type="ECO:0000256" key="1">
    <source>
        <dbReference type="ARBA" id="ARBA00022801"/>
    </source>
</evidence>
<dbReference type="Gene3D" id="2.30.30.40">
    <property type="entry name" value="SH3 Domains"/>
    <property type="match status" value="4"/>
</dbReference>
<dbReference type="GO" id="GO:0071555">
    <property type="term" value="P:cell wall organization"/>
    <property type="evidence" value="ECO:0007669"/>
    <property type="project" value="UniProtKB-KW"/>
</dbReference>
<keyword evidence="6" id="KW-1185">Reference proteome</keyword>
<comment type="caution">
    <text evidence="5">The sequence shown here is derived from an EMBL/GenBank/DDBJ whole genome shotgun (WGS) entry which is preliminary data.</text>
</comment>
<feature type="domain" description="SH3b" evidence="4">
    <location>
        <begin position="178"/>
        <end position="241"/>
    </location>
</feature>
<feature type="domain" description="SH3b" evidence="4">
    <location>
        <begin position="250"/>
        <end position="314"/>
    </location>
</feature>
<evidence type="ECO:0000256" key="2">
    <source>
        <dbReference type="ARBA" id="ARBA00023316"/>
    </source>
</evidence>
<dbReference type="SMART" id="SM00287">
    <property type="entry name" value="SH3b"/>
    <property type="match status" value="4"/>
</dbReference>
<dbReference type="InterPro" id="IPR017293">
    <property type="entry name" value="N-acetylmuramoyl-L-ala_amidase"/>
</dbReference>
<dbReference type="InterPro" id="IPR050695">
    <property type="entry name" value="N-acetylmuramoyl_amidase_3"/>
</dbReference>
<name>A0A372LPP8_9BACI</name>
<dbReference type="Proteomes" id="UP000264541">
    <property type="component" value="Unassembled WGS sequence"/>
</dbReference>
<reference evidence="5 6" key="1">
    <citation type="submission" date="2018-08" db="EMBL/GenBank/DDBJ databases">
        <title>Bacillus chawlae sp. nov., Bacillus glennii sp. nov., and Bacillus saganii sp. nov. Isolated from the Vehicle Assembly Building at Kennedy Space Center where the Viking Spacecraft were Assembled.</title>
        <authorList>
            <person name="Seuylemezian A."/>
            <person name="Vaishampayan P."/>
        </authorList>
    </citation>
    <scope>NUCLEOTIDE SEQUENCE [LARGE SCALE GENOMIC DNA]</scope>
    <source>
        <strain evidence="5 6">V47-23a</strain>
    </source>
</reference>
<organism evidence="5 6">
    <name type="scientific">Peribacillus saganii</name>
    <dbReference type="NCBI Taxonomy" id="2303992"/>
    <lineage>
        <taxon>Bacteria</taxon>
        <taxon>Bacillati</taxon>
        <taxon>Bacillota</taxon>
        <taxon>Bacilli</taxon>
        <taxon>Bacillales</taxon>
        <taxon>Bacillaceae</taxon>
        <taxon>Peribacillus</taxon>
    </lineage>
</organism>
<dbReference type="GO" id="GO:0008745">
    <property type="term" value="F:N-acetylmuramoyl-L-alanine amidase activity"/>
    <property type="evidence" value="ECO:0007669"/>
    <property type="project" value="InterPro"/>
</dbReference>
<dbReference type="Pfam" id="PF08239">
    <property type="entry name" value="SH3_3"/>
    <property type="match status" value="3"/>
</dbReference>
<evidence type="ECO:0000259" key="4">
    <source>
        <dbReference type="PROSITE" id="PS51781"/>
    </source>
</evidence>
<gene>
    <name evidence="5" type="ORF">D0469_09870</name>
</gene>
<feature type="signal peptide" evidence="3">
    <location>
        <begin position="1"/>
        <end position="28"/>
    </location>
</feature>
<dbReference type="PROSITE" id="PS51781">
    <property type="entry name" value="SH3B"/>
    <property type="match status" value="4"/>
</dbReference>
<evidence type="ECO:0000313" key="6">
    <source>
        <dbReference type="Proteomes" id="UP000264541"/>
    </source>
</evidence>
<feature type="chain" id="PRO_5016969903" description="SH3b domain-containing protein" evidence="3">
    <location>
        <begin position="29"/>
        <end position="515"/>
    </location>
</feature>
<dbReference type="Gene3D" id="3.40.630.40">
    <property type="entry name" value="Zn-dependent exopeptidases"/>
    <property type="match status" value="1"/>
</dbReference>
<dbReference type="SUPFAM" id="SSF53187">
    <property type="entry name" value="Zn-dependent exopeptidases"/>
    <property type="match status" value="1"/>
</dbReference>
<dbReference type="GO" id="GO:0030288">
    <property type="term" value="C:outer membrane-bounded periplasmic space"/>
    <property type="evidence" value="ECO:0007669"/>
    <property type="project" value="TreeGrafter"/>
</dbReference>
<dbReference type="AlphaFoldDB" id="A0A372LPP8"/>
<dbReference type="PIRSF" id="PIRSF037846">
    <property type="entry name" value="Autolysin_YrvJ_prd"/>
    <property type="match status" value="1"/>
</dbReference>
<dbReference type="PANTHER" id="PTHR30404:SF0">
    <property type="entry name" value="N-ACETYLMURAMOYL-L-ALANINE AMIDASE AMIC"/>
    <property type="match status" value="1"/>
</dbReference>
<dbReference type="Pfam" id="PF13457">
    <property type="entry name" value="GW"/>
    <property type="match status" value="1"/>
</dbReference>
<dbReference type="Pfam" id="PF01520">
    <property type="entry name" value="Amidase_3"/>
    <property type="match status" value="1"/>
</dbReference>
<keyword evidence="3" id="KW-0732">Signal</keyword>
<feature type="domain" description="SH3b" evidence="4">
    <location>
        <begin position="99"/>
        <end position="163"/>
    </location>
</feature>
<sequence length="515" mass="55310">MKGTCVRMIILIFLALLCLPFSSNQAFAATKAKVKATTLNIREKPTTASKTVGKLPQGAAVTIQGQQKEWAKISYGKAQSGWVDSTYLTLEKAKPAAKTKTGYATVNSLNVRQGASGTSKSLGKISKGTPVTVYSQNGSWLKVTVPSKKWTGWIAKNYIAFSPIPAAKPAVPAAPVPAATFYVTVNSLNLRELPTTSSKVIQSLNKGTAVQLTEKKTGWGKVKIANGKTGWVSLTYLSAKTPVEPVKIPTDGKYITLTSDNDLLKGPGTDYEVIKIEAAGTRLEKMSVKADWMEVKTAAGVIGWVHSSYIAPYKDNTDKPSGGQALAGKVIVLDPGHGGKDPGTSGKATGALPGSLEEKATLEKTVNLQTVNAMAKTLQAAGATVILTRTTDEYLTLLQRVNVSHSQNADVFISVHYNAPGNKSTGIDTFFYPTHVNEQKLASYVHEELIKSTQMKNRGVKPGNFQVIRDNKKPALLLELGFLSNPDEAKLVKSEEYQQKVAQGVYQGLAKYFSL</sequence>
<dbReference type="SMART" id="SM00646">
    <property type="entry name" value="Ami_3"/>
    <property type="match status" value="1"/>
</dbReference>
<proteinExistence type="predicted"/>
<evidence type="ECO:0000256" key="3">
    <source>
        <dbReference type="SAM" id="SignalP"/>
    </source>
</evidence>
<dbReference type="EMBL" id="QVTE01000026">
    <property type="protein sequence ID" value="RFU69368.1"/>
    <property type="molecule type" value="Genomic_DNA"/>
</dbReference>
<dbReference type="InterPro" id="IPR002508">
    <property type="entry name" value="MurNAc-LAA_cat"/>
</dbReference>
<dbReference type="OrthoDB" id="9806267at2"/>
<dbReference type="PANTHER" id="PTHR30404">
    <property type="entry name" value="N-ACETYLMURAMOYL-L-ALANINE AMIDASE"/>
    <property type="match status" value="1"/>
</dbReference>
<dbReference type="InterPro" id="IPR025987">
    <property type="entry name" value="GW_dom"/>
</dbReference>
<protein>
    <recommendedName>
        <fullName evidence="4">SH3b domain-containing protein</fullName>
    </recommendedName>
</protein>
<dbReference type="RefSeq" id="WP_117326576.1">
    <property type="nucleotide sequence ID" value="NZ_QVTE01000026.1"/>
</dbReference>
<dbReference type="GO" id="GO:0009253">
    <property type="term" value="P:peptidoglycan catabolic process"/>
    <property type="evidence" value="ECO:0007669"/>
    <property type="project" value="InterPro"/>
</dbReference>
<keyword evidence="1" id="KW-0378">Hydrolase</keyword>
<dbReference type="InterPro" id="IPR003646">
    <property type="entry name" value="SH3-like_bac-type"/>
</dbReference>